<organism evidence="1 2">
    <name type="scientific">Meloidogyne graminicola</name>
    <dbReference type="NCBI Taxonomy" id="189291"/>
    <lineage>
        <taxon>Eukaryota</taxon>
        <taxon>Metazoa</taxon>
        <taxon>Ecdysozoa</taxon>
        <taxon>Nematoda</taxon>
        <taxon>Chromadorea</taxon>
        <taxon>Rhabditida</taxon>
        <taxon>Tylenchina</taxon>
        <taxon>Tylenchomorpha</taxon>
        <taxon>Tylenchoidea</taxon>
        <taxon>Meloidogynidae</taxon>
        <taxon>Meloidogyninae</taxon>
        <taxon>Meloidogyne</taxon>
    </lineage>
</organism>
<dbReference type="EMBL" id="JABEBT010000039">
    <property type="protein sequence ID" value="KAF7635663.1"/>
    <property type="molecule type" value="Genomic_DNA"/>
</dbReference>
<reference evidence="1" key="1">
    <citation type="journal article" date="2020" name="Ecol. Evol.">
        <title>Genome structure and content of the rice root-knot nematode (Meloidogyne graminicola).</title>
        <authorList>
            <person name="Phan N.T."/>
            <person name="Danchin E.G.J."/>
            <person name="Klopp C."/>
            <person name="Perfus-Barbeoch L."/>
            <person name="Kozlowski D.K."/>
            <person name="Koutsovoulos G.D."/>
            <person name="Lopez-Roques C."/>
            <person name="Bouchez O."/>
            <person name="Zahm M."/>
            <person name="Besnard G."/>
            <person name="Bellafiore S."/>
        </authorList>
    </citation>
    <scope>NUCLEOTIDE SEQUENCE</scope>
    <source>
        <strain evidence="1">VN-18</strain>
    </source>
</reference>
<evidence type="ECO:0000313" key="1">
    <source>
        <dbReference type="EMBL" id="KAF7635663.1"/>
    </source>
</evidence>
<proteinExistence type="predicted"/>
<keyword evidence="2" id="KW-1185">Reference proteome</keyword>
<gene>
    <name evidence="1" type="ORF">Mgra_00004904</name>
</gene>
<comment type="caution">
    <text evidence="1">The sequence shown here is derived from an EMBL/GenBank/DDBJ whole genome shotgun (WGS) entry which is preliminary data.</text>
</comment>
<sequence length="60" mass="6956">MDEAWLWPEDDQHGRWYWCGYFFKSWGFIKGGGLFLARFVDDGAARQLQQHGSAPMDATT</sequence>
<dbReference type="Proteomes" id="UP000605970">
    <property type="component" value="Unassembled WGS sequence"/>
</dbReference>
<dbReference type="AlphaFoldDB" id="A0A8S9ZR54"/>
<evidence type="ECO:0000313" key="2">
    <source>
        <dbReference type="Proteomes" id="UP000605970"/>
    </source>
</evidence>
<protein>
    <submittedName>
        <fullName evidence="1">Uncharacterized protein</fullName>
    </submittedName>
</protein>
<accession>A0A8S9ZR54</accession>
<name>A0A8S9ZR54_9BILA</name>
<dbReference type="OrthoDB" id="339325at2759"/>